<evidence type="ECO:0000313" key="1">
    <source>
        <dbReference type="EMBL" id="MDR6241398.1"/>
    </source>
</evidence>
<comment type="caution">
    <text evidence="1">The sequence shown here is derived from an EMBL/GenBank/DDBJ whole genome shotgun (WGS) entry which is preliminary data.</text>
</comment>
<dbReference type="Proteomes" id="UP001185092">
    <property type="component" value="Unassembled WGS sequence"/>
</dbReference>
<sequence>MIIKPKSPDKIAVYNVKSDTELILFKQSLITEFFSEN</sequence>
<dbReference type="EMBL" id="JAVDQD010000008">
    <property type="protein sequence ID" value="MDR6241398.1"/>
    <property type="molecule type" value="Genomic_DNA"/>
</dbReference>
<evidence type="ECO:0000313" key="2">
    <source>
        <dbReference type="Proteomes" id="UP001185092"/>
    </source>
</evidence>
<reference evidence="1" key="1">
    <citation type="submission" date="2023-07" db="EMBL/GenBank/DDBJ databases">
        <title>Genomic Encyclopedia of Type Strains, Phase IV (KMG-IV): sequencing the most valuable type-strain genomes for metagenomic binning, comparative biology and taxonomic classification.</title>
        <authorList>
            <person name="Goeker M."/>
        </authorList>
    </citation>
    <scope>NUCLEOTIDE SEQUENCE</scope>
    <source>
        <strain evidence="1">DSM 26174</strain>
    </source>
</reference>
<organism evidence="1 2">
    <name type="scientific">Aureibacter tunicatorum</name>
    <dbReference type="NCBI Taxonomy" id="866807"/>
    <lineage>
        <taxon>Bacteria</taxon>
        <taxon>Pseudomonadati</taxon>
        <taxon>Bacteroidota</taxon>
        <taxon>Cytophagia</taxon>
        <taxon>Cytophagales</taxon>
        <taxon>Persicobacteraceae</taxon>
        <taxon>Aureibacter</taxon>
    </lineage>
</organism>
<name>A0AAE3XRG7_9BACT</name>
<proteinExistence type="predicted"/>
<gene>
    <name evidence="1" type="ORF">HNQ88_004485</name>
</gene>
<protein>
    <submittedName>
        <fullName evidence="1">Uncharacterized protein</fullName>
    </submittedName>
</protein>
<accession>A0AAE3XRG7</accession>
<dbReference type="AlphaFoldDB" id="A0AAE3XRG7"/>
<keyword evidence="2" id="KW-1185">Reference proteome</keyword>